<evidence type="ECO:0000256" key="3">
    <source>
        <dbReference type="ARBA" id="ARBA00023163"/>
    </source>
</evidence>
<dbReference type="Pfam" id="PF09339">
    <property type="entry name" value="HTH_IclR"/>
    <property type="match status" value="1"/>
</dbReference>
<keyword evidence="1" id="KW-0805">Transcription regulation</keyword>
<dbReference type="OrthoDB" id="3632743at2"/>
<dbReference type="InterPro" id="IPR029016">
    <property type="entry name" value="GAF-like_dom_sf"/>
</dbReference>
<dbReference type="AlphaFoldDB" id="A0A6I6DSR5"/>
<dbReference type="GO" id="GO:0045892">
    <property type="term" value="P:negative regulation of DNA-templated transcription"/>
    <property type="evidence" value="ECO:0007669"/>
    <property type="project" value="TreeGrafter"/>
</dbReference>
<feature type="domain" description="HTH iclR-type" evidence="4">
    <location>
        <begin position="11"/>
        <end position="72"/>
    </location>
</feature>
<dbReference type="Gene3D" id="3.30.450.40">
    <property type="match status" value="1"/>
</dbReference>
<dbReference type="EMBL" id="CP032550">
    <property type="protein sequence ID" value="QGU27992.1"/>
    <property type="molecule type" value="Genomic_DNA"/>
</dbReference>
<dbReference type="Proteomes" id="UP000422989">
    <property type="component" value="Chromosome"/>
</dbReference>
<feature type="domain" description="IclR-ED" evidence="5">
    <location>
        <begin position="73"/>
        <end position="254"/>
    </location>
</feature>
<dbReference type="InterPro" id="IPR036390">
    <property type="entry name" value="WH_DNA-bd_sf"/>
</dbReference>
<dbReference type="SMART" id="SM00346">
    <property type="entry name" value="HTH_ICLR"/>
    <property type="match status" value="1"/>
</dbReference>
<organism evidence="6 7">
    <name type="scientific">Microbacterium oryzae</name>
    <dbReference type="NCBI Taxonomy" id="743009"/>
    <lineage>
        <taxon>Bacteria</taxon>
        <taxon>Bacillati</taxon>
        <taxon>Actinomycetota</taxon>
        <taxon>Actinomycetes</taxon>
        <taxon>Micrococcales</taxon>
        <taxon>Microbacteriaceae</taxon>
        <taxon>Microbacterium</taxon>
    </lineage>
</organism>
<evidence type="ECO:0000313" key="6">
    <source>
        <dbReference type="EMBL" id="QGU27992.1"/>
    </source>
</evidence>
<evidence type="ECO:0000256" key="2">
    <source>
        <dbReference type="ARBA" id="ARBA00023125"/>
    </source>
</evidence>
<sequence>MTSDTAARPGLEIIDKADAVLRVLTAENDLSAAEIAAAVGEPTSSTYRLLTSLAAVDLIESAPARGRFRLSVDLMRIGGAVEDRLSVREAAVPGLRRLLADTGLTSFLCIRAGDRAVCVERFDGRDVRSLALALGQSLPLHRGAAPQALFAFLPQAERMAVVASLRTDRSDPVTETDEEIERMVAAVRAAGSTLSDGDVTPGIAAVGAPVFDHRGQVAAAISVSGIRGQVLDPALDVPERVRSAARAASAQLGFREEER</sequence>
<dbReference type="PANTHER" id="PTHR30136:SF24">
    <property type="entry name" value="HTH-TYPE TRANSCRIPTIONAL REPRESSOR ALLR"/>
    <property type="match status" value="1"/>
</dbReference>
<evidence type="ECO:0000256" key="1">
    <source>
        <dbReference type="ARBA" id="ARBA00023015"/>
    </source>
</evidence>
<keyword evidence="2" id="KW-0238">DNA-binding</keyword>
<dbReference type="GO" id="GO:0003677">
    <property type="term" value="F:DNA binding"/>
    <property type="evidence" value="ECO:0007669"/>
    <property type="project" value="UniProtKB-KW"/>
</dbReference>
<dbReference type="Pfam" id="PF01614">
    <property type="entry name" value="IclR_C"/>
    <property type="match status" value="1"/>
</dbReference>
<proteinExistence type="predicted"/>
<dbReference type="InterPro" id="IPR005471">
    <property type="entry name" value="Tscrpt_reg_IclR_N"/>
</dbReference>
<dbReference type="SUPFAM" id="SSF46785">
    <property type="entry name" value="Winged helix' DNA-binding domain"/>
    <property type="match status" value="1"/>
</dbReference>
<evidence type="ECO:0000259" key="4">
    <source>
        <dbReference type="PROSITE" id="PS51077"/>
    </source>
</evidence>
<dbReference type="PROSITE" id="PS51077">
    <property type="entry name" value="HTH_ICLR"/>
    <property type="match status" value="1"/>
</dbReference>
<keyword evidence="7" id="KW-1185">Reference proteome</keyword>
<keyword evidence="3" id="KW-0804">Transcription</keyword>
<dbReference type="GO" id="GO:0003700">
    <property type="term" value="F:DNA-binding transcription factor activity"/>
    <property type="evidence" value="ECO:0007669"/>
    <property type="project" value="TreeGrafter"/>
</dbReference>
<reference evidence="6 7" key="1">
    <citation type="submission" date="2018-09" db="EMBL/GenBank/DDBJ databases">
        <title>Whole genome sequencing of Microbacterium oryzae strain MB-10T.</title>
        <authorList>
            <person name="Das S.K."/>
        </authorList>
    </citation>
    <scope>NUCLEOTIDE SEQUENCE [LARGE SCALE GENOMIC DNA]</scope>
    <source>
        <strain evidence="6 7">MB-10</strain>
    </source>
</reference>
<protein>
    <submittedName>
        <fullName evidence="6">IclR family transcriptional regulator</fullName>
    </submittedName>
</protein>
<name>A0A6I6DSR5_9MICO</name>
<dbReference type="PROSITE" id="PS51078">
    <property type="entry name" value="ICLR_ED"/>
    <property type="match status" value="1"/>
</dbReference>
<dbReference type="KEGG" id="moj:D7D94_10170"/>
<evidence type="ECO:0000259" key="5">
    <source>
        <dbReference type="PROSITE" id="PS51078"/>
    </source>
</evidence>
<dbReference type="InterPro" id="IPR050707">
    <property type="entry name" value="HTH_MetabolicPath_Reg"/>
</dbReference>
<dbReference type="PANTHER" id="PTHR30136">
    <property type="entry name" value="HELIX-TURN-HELIX TRANSCRIPTIONAL REGULATOR, ICLR FAMILY"/>
    <property type="match status" value="1"/>
</dbReference>
<dbReference type="SUPFAM" id="SSF55781">
    <property type="entry name" value="GAF domain-like"/>
    <property type="match status" value="1"/>
</dbReference>
<evidence type="ECO:0000313" key="7">
    <source>
        <dbReference type="Proteomes" id="UP000422989"/>
    </source>
</evidence>
<gene>
    <name evidence="6" type="ORF">D7D94_10170</name>
</gene>
<dbReference type="RefSeq" id="WP_156242496.1">
    <property type="nucleotide sequence ID" value="NZ_BAAAZL010000004.1"/>
</dbReference>
<dbReference type="Gene3D" id="1.10.10.10">
    <property type="entry name" value="Winged helix-like DNA-binding domain superfamily/Winged helix DNA-binding domain"/>
    <property type="match status" value="1"/>
</dbReference>
<dbReference type="InterPro" id="IPR036388">
    <property type="entry name" value="WH-like_DNA-bd_sf"/>
</dbReference>
<dbReference type="InterPro" id="IPR014757">
    <property type="entry name" value="Tscrpt_reg_IclR_C"/>
</dbReference>
<accession>A0A6I6DSR5</accession>